<keyword evidence="1" id="KW-0472">Membrane</keyword>
<name>A0A2M7WSN5_9BACT</name>
<evidence type="ECO:0000313" key="3">
    <source>
        <dbReference type="Proteomes" id="UP000230758"/>
    </source>
</evidence>
<dbReference type="AlphaFoldDB" id="A0A2M7WSN5"/>
<keyword evidence="1" id="KW-0812">Transmembrane</keyword>
<evidence type="ECO:0000313" key="2">
    <source>
        <dbReference type="EMBL" id="PJA33015.1"/>
    </source>
</evidence>
<dbReference type="EMBL" id="PFXF01000014">
    <property type="protein sequence ID" value="PJA33015.1"/>
    <property type="molecule type" value="Genomic_DNA"/>
</dbReference>
<dbReference type="InterPro" id="IPR012902">
    <property type="entry name" value="N_methyl_site"/>
</dbReference>
<gene>
    <name evidence="2" type="ORF">CO185_00855</name>
</gene>
<sequence>MITNHKSRGFSLVEMIIYMFILVLMLAVIMNIIISVISSGRIIKALRNIENSTLISLERITRETRQAQSVNTDSSILGTNPGELVLQGVDADGNPRTVKFYLSSGVLMLSENGVDVGALTKSDASVSSLVFKRFSGANSEGIRTEIAIESGTSTHYRSNNFYFSAILR</sequence>
<keyword evidence="1" id="KW-1133">Transmembrane helix</keyword>
<proteinExistence type="predicted"/>
<reference evidence="3" key="1">
    <citation type="submission" date="2017-09" db="EMBL/GenBank/DDBJ databases">
        <title>Depth-based differentiation of microbial function through sediment-hosted aquifers and enrichment of novel symbionts in the deep terrestrial subsurface.</title>
        <authorList>
            <person name="Probst A.J."/>
            <person name="Ladd B."/>
            <person name="Jarett J.K."/>
            <person name="Geller-Mcgrath D.E."/>
            <person name="Sieber C.M.K."/>
            <person name="Emerson J.B."/>
            <person name="Anantharaman K."/>
            <person name="Thomas B.C."/>
            <person name="Malmstrom R."/>
            <person name="Stieglmeier M."/>
            <person name="Klingl A."/>
            <person name="Woyke T."/>
            <person name="Ryan C.M."/>
            <person name="Banfield J.F."/>
        </authorList>
    </citation>
    <scope>NUCLEOTIDE SEQUENCE [LARGE SCALE GENOMIC DNA]</scope>
</reference>
<evidence type="ECO:0000256" key="1">
    <source>
        <dbReference type="SAM" id="Phobius"/>
    </source>
</evidence>
<organism evidence="2 3">
    <name type="scientific">Candidatus Zambryskibacteria bacterium CG_4_9_14_3_um_filter_42_15</name>
    <dbReference type="NCBI Taxonomy" id="1975112"/>
    <lineage>
        <taxon>Bacteria</taxon>
        <taxon>Candidatus Zambryskiibacteriota</taxon>
    </lineage>
</organism>
<accession>A0A2M7WSN5</accession>
<dbReference type="Proteomes" id="UP000230758">
    <property type="component" value="Unassembled WGS sequence"/>
</dbReference>
<feature type="transmembrane region" description="Helical" evidence="1">
    <location>
        <begin position="15"/>
        <end position="37"/>
    </location>
</feature>
<comment type="caution">
    <text evidence="2">The sequence shown here is derived from an EMBL/GenBank/DDBJ whole genome shotgun (WGS) entry which is preliminary data.</text>
</comment>
<dbReference type="Pfam" id="PF07963">
    <property type="entry name" value="N_methyl"/>
    <property type="match status" value="1"/>
</dbReference>
<protein>
    <submittedName>
        <fullName evidence="2">Uncharacterized protein</fullName>
    </submittedName>
</protein>